<evidence type="ECO:0000256" key="1">
    <source>
        <dbReference type="ARBA" id="ARBA00008279"/>
    </source>
</evidence>
<evidence type="ECO:0000256" key="5">
    <source>
        <dbReference type="ARBA" id="ARBA00022741"/>
    </source>
</evidence>
<dbReference type="NCBIfam" id="TIGR00231">
    <property type="entry name" value="small_GTP"/>
    <property type="match status" value="2"/>
</dbReference>
<evidence type="ECO:0000256" key="9">
    <source>
        <dbReference type="HAMAP-Rule" id="MF_00195"/>
    </source>
</evidence>
<dbReference type="EMBL" id="DVMH01000021">
    <property type="protein sequence ID" value="HIU10365.1"/>
    <property type="molecule type" value="Genomic_DNA"/>
</dbReference>
<dbReference type="InterPro" id="IPR031166">
    <property type="entry name" value="G_ENGA"/>
</dbReference>
<dbReference type="PIRSF" id="PIRSF006485">
    <property type="entry name" value="GTP-binding_EngA"/>
    <property type="match status" value="1"/>
</dbReference>
<keyword evidence="4 11" id="KW-0677">Repeat</keyword>
<evidence type="ECO:0000313" key="13">
    <source>
        <dbReference type="EMBL" id="HIU10365.1"/>
    </source>
</evidence>
<dbReference type="Gene3D" id="3.30.300.20">
    <property type="match status" value="1"/>
</dbReference>
<dbReference type="InterPro" id="IPR005225">
    <property type="entry name" value="Small_GTP-bd"/>
</dbReference>
<dbReference type="NCBIfam" id="TIGR03594">
    <property type="entry name" value="GTPase_EngA"/>
    <property type="match status" value="1"/>
</dbReference>
<dbReference type="GO" id="GO:0043022">
    <property type="term" value="F:ribosome binding"/>
    <property type="evidence" value="ECO:0007669"/>
    <property type="project" value="TreeGrafter"/>
</dbReference>
<dbReference type="InterPro" id="IPR016484">
    <property type="entry name" value="GTPase_Der"/>
</dbReference>
<keyword evidence="6 9" id="KW-0342">GTP-binding</keyword>
<evidence type="ECO:0000256" key="2">
    <source>
        <dbReference type="ARBA" id="ARBA00020953"/>
    </source>
</evidence>
<keyword evidence="3 9" id="KW-0690">Ribosome biogenesis</keyword>
<dbReference type="CDD" id="cd01894">
    <property type="entry name" value="EngA1"/>
    <property type="match status" value="1"/>
</dbReference>
<feature type="binding site" evidence="9">
    <location>
        <begin position="57"/>
        <end position="61"/>
    </location>
    <ligand>
        <name>GTP</name>
        <dbReference type="ChEBI" id="CHEBI:37565"/>
        <label>1</label>
    </ligand>
</feature>
<dbReference type="InterPro" id="IPR032859">
    <property type="entry name" value="KH_dom-like"/>
</dbReference>
<dbReference type="FunFam" id="3.40.50.300:FF:000040">
    <property type="entry name" value="GTPase Der"/>
    <property type="match status" value="1"/>
</dbReference>
<dbReference type="Pfam" id="PF14714">
    <property type="entry name" value="KH_dom-like"/>
    <property type="match status" value="1"/>
</dbReference>
<feature type="domain" description="EngA-type G" evidence="12">
    <location>
        <begin position="178"/>
        <end position="353"/>
    </location>
</feature>
<reference evidence="13" key="2">
    <citation type="journal article" date="2021" name="PeerJ">
        <title>Extensive microbial diversity within the chicken gut microbiome revealed by metagenomics and culture.</title>
        <authorList>
            <person name="Gilroy R."/>
            <person name="Ravi A."/>
            <person name="Getino M."/>
            <person name="Pursley I."/>
            <person name="Horton D.L."/>
            <person name="Alikhan N.F."/>
            <person name="Baker D."/>
            <person name="Gharbi K."/>
            <person name="Hall N."/>
            <person name="Watson M."/>
            <person name="Adriaenssens E.M."/>
            <person name="Foster-Nyarko E."/>
            <person name="Jarju S."/>
            <person name="Secka A."/>
            <person name="Antonio M."/>
            <person name="Oren A."/>
            <person name="Chaudhuri R.R."/>
            <person name="La Ragione R."/>
            <person name="Hildebrand F."/>
            <person name="Pallen M.J."/>
        </authorList>
    </citation>
    <scope>NUCLEOTIDE SEQUENCE</scope>
    <source>
        <strain evidence="13">2830</strain>
    </source>
</reference>
<dbReference type="InterPro" id="IPR015946">
    <property type="entry name" value="KH_dom-like_a/b"/>
</dbReference>
<dbReference type="Pfam" id="PF01926">
    <property type="entry name" value="MMR_HSR1"/>
    <property type="match status" value="2"/>
</dbReference>
<dbReference type="Gene3D" id="3.40.50.300">
    <property type="entry name" value="P-loop containing nucleotide triphosphate hydrolases"/>
    <property type="match status" value="2"/>
</dbReference>
<feature type="binding site" evidence="9">
    <location>
        <begin position="231"/>
        <end position="235"/>
    </location>
    <ligand>
        <name>GTP</name>
        <dbReference type="ChEBI" id="CHEBI:37565"/>
        <label>2</label>
    </ligand>
</feature>
<accession>A0A9D1KZA0</accession>
<evidence type="ECO:0000259" key="12">
    <source>
        <dbReference type="PROSITE" id="PS51712"/>
    </source>
</evidence>
<dbReference type="GO" id="GO:0005525">
    <property type="term" value="F:GTP binding"/>
    <property type="evidence" value="ECO:0007669"/>
    <property type="project" value="UniProtKB-UniRule"/>
</dbReference>
<evidence type="ECO:0000256" key="10">
    <source>
        <dbReference type="PROSITE-ProRule" id="PRU01049"/>
    </source>
</evidence>
<comment type="similarity">
    <text evidence="1 9 10 11">Belongs to the TRAFAC class TrmE-Era-EngA-EngB-Septin-like GTPase superfamily. EngA (Der) GTPase family.</text>
</comment>
<name>A0A9D1KZA0_9FIRM</name>
<gene>
    <name evidence="9 13" type="primary">der</name>
    <name evidence="13" type="ORF">IAB00_03850</name>
</gene>
<organism evidence="13 14">
    <name type="scientific">Candidatus Avidehalobacter gallistercoris</name>
    <dbReference type="NCBI Taxonomy" id="2840694"/>
    <lineage>
        <taxon>Bacteria</taxon>
        <taxon>Bacillati</taxon>
        <taxon>Bacillota</taxon>
        <taxon>Clostridia</taxon>
        <taxon>Eubacteriales</taxon>
        <taxon>Peptococcaceae</taxon>
        <taxon>Peptococcaceae incertae sedis</taxon>
        <taxon>Candidatus Avidehalobacter</taxon>
    </lineage>
</organism>
<evidence type="ECO:0000313" key="14">
    <source>
        <dbReference type="Proteomes" id="UP000824124"/>
    </source>
</evidence>
<dbReference type="PANTHER" id="PTHR43834:SF6">
    <property type="entry name" value="GTPASE DER"/>
    <property type="match status" value="1"/>
</dbReference>
<feature type="binding site" evidence="9">
    <location>
        <begin position="121"/>
        <end position="124"/>
    </location>
    <ligand>
        <name>GTP</name>
        <dbReference type="ChEBI" id="CHEBI:37565"/>
        <label>1</label>
    </ligand>
</feature>
<evidence type="ECO:0000256" key="11">
    <source>
        <dbReference type="RuleBase" id="RU004481"/>
    </source>
</evidence>
<protein>
    <recommendedName>
        <fullName evidence="2 9">GTPase Der</fullName>
    </recommendedName>
    <alternativeName>
        <fullName evidence="7 9">GTP-binding protein EngA</fullName>
    </alternativeName>
</protein>
<dbReference type="FunFam" id="3.30.300.20:FF:000004">
    <property type="entry name" value="GTPase Der"/>
    <property type="match status" value="1"/>
</dbReference>
<feature type="binding site" evidence="9">
    <location>
        <begin position="10"/>
        <end position="17"/>
    </location>
    <ligand>
        <name>GTP</name>
        <dbReference type="ChEBI" id="CHEBI:37565"/>
        <label>1</label>
    </ligand>
</feature>
<sequence>MMKPIVAIVGRPNVGKSTLFNRLIGARHAIVEDVPGVTRDRLYREASWLDRDFTVIDTGGIDFTDKNDQILTRIIEQAAIAIEEAHVIVFVTDSRTGLTLEDREAAEFLRKSGKPVVLAVNKMDNFANESDIYEFYELGLGEPIGISAMHGMNTGDLLDAVVAYFPPKHEMQQDEASVSIAVVGRPNVGKSSLVNRLLGKERSIVADMAGTTRDAIDSDFKHNGELYRIIDTAGMRRRGKIAETTERYSVARALHAVDRSDVVLMVVDAQTGVTEQDQRIAGYAHEAGKGLVVVVNKWDLLQKNDRTMKEFETKLRENLAFMSYARVAYVSALTGQRTGQILDLVDEAAEEQTKRIPSSRLNEVLNEAILLNPLPGDKGRRLKIFYASQAGVKPPTFLFFVNDPELMHFSYLRYLENQLRTNFGFEGTPLRLKVIGRNEKDNEKAEENRRQK</sequence>
<comment type="subunit">
    <text evidence="9">Associates with the 50S ribosomal subunit.</text>
</comment>
<dbReference type="AlphaFoldDB" id="A0A9D1KZA0"/>
<evidence type="ECO:0000256" key="6">
    <source>
        <dbReference type="ARBA" id="ARBA00023134"/>
    </source>
</evidence>
<dbReference type="PANTHER" id="PTHR43834">
    <property type="entry name" value="GTPASE DER"/>
    <property type="match status" value="1"/>
</dbReference>
<dbReference type="GO" id="GO:0042254">
    <property type="term" value="P:ribosome biogenesis"/>
    <property type="evidence" value="ECO:0007669"/>
    <property type="project" value="UniProtKB-KW"/>
</dbReference>
<dbReference type="FunFam" id="3.40.50.300:FF:000057">
    <property type="entry name" value="GTPase Der"/>
    <property type="match status" value="1"/>
</dbReference>
<dbReference type="Proteomes" id="UP000824124">
    <property type="component" value="Unassembled WGS sequence"/>
</dbReference>
<feature type="domain" description="EngA-type G" evidence="12">
    <location>
        <begin position="4"/>
        <end position="169"/>
    </location>
</feature>
<dbReference type="SUPFAM" id="SSF52540">
    <property type="entry name" value="P-loop containing nucleoside triphosphate hydrolases"/>
    <property type="match status" value="2"/>
</dbReference>
<comment type="function">
    <text evidence="8 9 11">GTPase that plays an essential role in the late steps of ribosome biogenesis.</text>
</comment>
<reference evidence="13" key="1">
    <citation type="submission" date="2020-10" db="EMBL/GenBank/DDBJ databases">
        <authorList>
            <person name="Gilroy R."/>
        </authorList>
    </citation>
    <scope>NUCLEOTIDE SEQUENCE</scope>
    <source>
        <strain evidence="13">2830</strain>
    </source>
</reference>
<dbReference type="HAMAP" id="MF_00195">
    <property type="entry name" value="GTPase_Der"/>
    <property type="match status" value="1"/>
</dbReference>
<feature type="binding site" evidence="9">
    <location>
        <begin position="296"/>
        <end position="299"/>
    </location>
    <ligand>
        <name>GTP</name>
        <dbReference type="ChEBI" id="CHEBI:37565"/>
        <label>2</label>
    </ligand>
</feature>
<dbReference type="CDD" id="cd01895">
    <property type="entry name" value="EngA2"/>
    <property type="match status" value="1"/>
</dbReference>
<evidence type="ECO:0000256" key="3">
    <source>
        <dbReference type="ARBA" id="ARBA00022517"/>
    </source>
</evidence>
<dbReference type="InterPro" id="IPR027417">
    <property type="entry name" value="P-loop_NTPase"/>
</dbReference>
<evidence type="ECO:0000256" key="8">
    <source>
        <dbReference type="ARBA" id="ARBA00053470"/>
    </source>
</evidence>
<proteinExistence type="inferred from homology"/>
<dbReference type="InterPro" id="IPR006073">
    <property type="entry name" value="GTP-bd"/>
</dbReference>
<keyword evidence="5 9" id="KW-0547">Nucleotide-binding</keyword>
<feature type="binding site" evidence="9">
    <location>
        <begin position="184"/>
        <end position="191"/>
    </location>
    <ligand>
        <name>GTP</name>
        <dbReference type="ChEBI" id="CHEBI:37565"/>
        <label>2</label>
    </ligand>
</feature>
<comment type="caution">
    <text evidence="13">The sequence shown here is derived from an EMBL/GenBank/DDBJ whole genome shotgun (WGS) entry which is preliminary data.</text>
</comment>
<evidence type="ECO:0000256" key="4">
    <source>
        <dbReference type="ARBA" id="ARBA00022737"/>
    </source>
</evidence>
<evidence type="ECO:0000256" key="7">
    <source>
        <dbReference type="ARBA" id="ARBA00032345"/>
    </source>
</evidence>
<dbReference type="PRINTS" id="PR00326">
    <property type="entry name" value="GTP1OBG"/>
</dbReference>
<dbReference type="PROSITE" id="PS51712">
    <property type="entry name" value="G_ENGA"/>
    <property type="match status" value="2"/>
</dbReference>